<comment type="caution">
    <text evidence="1">The sequence shown here is derived from an EMBL/GenBank/DDBJ whole genome shotgun (WGS) entry which is preliminary data.</text>
</comment>
<protein>
    <submittedName>
        <fullName evidence="1">DUF6364 family protein</fullName>
    </submittedName>
</protein>
<evidence type="ECO:0000313" key="2">
    <source>
        <dbReference type="Proteomes" id="UP001597128"/>
    </source>
</evidence>
<evidence type="ECO:0000313" key="1">
    <source>
        <dbReference type="EMBL" id="MFD0912170.1"/>
    </source>
</evidence>
<keyword evidence="2" id="KW-1185">Reference proteome</keyword>
<organism evidence="1 2">
    <name type="scientific">Methylophilus luteus</name>
    <dbReference type="NCBI Taxonomy" id="640108"/>
    <lineage>
        <taxon>Bacteria</taxon>
        <taxon>Pseudomonadati</taxon>
        <taxon>Pseudomonadota</taxon>
        <taxon>Betaproteobacteria</taxon>
        <taxon>Nitrosomonadales</taxon>
        <taxon>Methylophilaceae</taxon>
        <taxon>Methylophilus</taxon>
    </lineage>
</organism>
<dbReference type="Proteomes" id="UP001597128">
    <property type="component" value="Unassembled WGS sequence"/>
</dbReference>
<dbReference type="RefSeq" id="WP_379054858.1">
    <property type="nucleotide sequence ID" value="NZ_JBHTKB010000001.1"/>
</dbReference>
<dbReference type="Pfam" id="PF19891">
    <property type="entry name" value="DUF6364"/>
    <property type="match status" value="1"/>
</dbReference>
<reference evidence="2" key="1">
    <citation type="journal article" date="2019" name="Int. J. Syst. Evol. Microbiol.">
        <title>The Global Catalogue of Microorganisms (GCM) 10K type strain sequencing project: providing services to taxonomists for standard genome sequencing and annotation.</title>
        <authorList>
            <consortium name="The Broad Institute Genomics Platform"/>
            <consortium name="The Broad Institute Genome Sequencing Center for Infectious Disease"/>
            <person name="Wu L."/>
            <person name="Ma J."/>
        </authorList>
    </citation>
    <scope>NUCLEOTIDE SEQUENCE [LARGE SCALE GENOMIC DNA]</scope>
    <source>
        <strain evidence="2">CCUG 58412</strain>
    </source>
</reference>
<dbReference type="InterPro" id="IPR045944">
    <property type="entry name" value="DUF6364"/>
</dbReference>
<proteinExistence type="predicted"/>
<sequence>MQTKLTLRMDEEAIAQAKVTAQLQGKSVSQLVADYFVVLGEQHQPQLPTSEVTKSLRGLLKQENLAMLDEEDYKQHLLQKHL</sequence>
<gene>
    <name evidence="1" type="ORF">ACFQ1Z_01295</name>
</gene>
<name>A0ABW3F5E5_9PROT</name>
<accession>A0ABW3F5E5</accession>
<dbReference type="EMBL" id="JBHTKB010000001">
    <property type="protein sequence ID" value="MFD0912170.1"/>
    <property type="molecule type" value="Genomic_DNA"/>
</dbReference>